<dbReference type="CDD" id="cd14748">
    <property type="entry name" value="PBP2_UgpB"/>
    <property type="match status" value="1"/>
</dbReference>
<organism evidence="5 6">
    <name type="scientific">Salinibacterium amurskyense</name>
    <dbReference type="NCBI Taxonomy" id="205941"/>
    <lineage>
        <taxon>Bacteria</taxon>
        <taxon>Bacillati</taxon>
        <taxon>Actinomycetota</taxon>
        <taxon>Actinomycetes</taxon>
        <taxon>Micrococcales</taxon>
        <taxon>Microbacteriaceae</taxon>
        <taxon>Salinibacterium</taxon>
    </lineage>
</organism>
<name>A0A2M9D7P5_9MICO</name>
<dbReference type="Gene3D" id="3.40.190.10">
    <property type="entry name" value="Periplasmic binding protein-like II"/>
    <property type="match status" value="2"/>
</dbReference>
<dbReference type="PANTHER" id="PTHR30061">
    <property type="entry name" value="MALTOSE-BINDING PERIPLASMIC PROTEIN"/>
    <property type="match status" value="1"/>
</dbReference>
<evidence type="ECO:0000256" key="1">
    <source>
        <dbReference type="ARBA" id="ARBA00008520"/>
    </source>
</evidence>
<keyword evidence="3" id="KW-0732">Signal</keyword>
<feature type="region of interest" description="Disordered" evidence="4">
    <location>
        <begin position="1"/>
        <end position="38"/>
    </location>
</feature>
<comment type="similarity">
    <text evidence="1">Belongs to the bacterial solute-binding protein 1 family.</text>
</comment>
<dbReference type="SUPFAM" id="SSF53850">
    <property type="entry name" value="Periplasmic binding protein-like II"/>
    <property type="match status" value="1"/>
</dbReference>
<dbReference type="PANTHER" id="PTHR30061:SF50">
    <property type="entry name" value="MALTOSE_MALTODEXTRIN-BINDING PERIPLASMIC PROTEIN"/>
    <property type="match status" value="1"/>
</dbReference>
<feature type="compositionally biased region" description="Low complexity" evidence="4">
    <location>
        <begin position="8"/>
        <end position="35"/>
    </location>
</feature>
<comment type="caution">
    <text evidence="5">The sequence shown here is derived from an EMBL/GenBank/DDBJ whole genome shotgun (WGS) entry which is preliminary data.</text>
</comment>
<dbReference type="GO" id="GO:0042956">
    <property type="term" value="P:maltodextrin transmembrane transport"/>
    <property type="evidence" value="ECO:0007669"/>
    <property type="project" value="TreeGrafter"/>
</dbReference>
<evidence type="ECO:0000313" key="5">
    <source>
        <dbReference type="EMBL" id="PJJ81747.1"/>
    </source>
</evidence>
<proteinExistence type="inferred from homology"/>
<keyword evidence="6" id="KW-1185">Reference proteome</keyword>
<reference evidence="5 6" key="1">
    <citation type="submission" date="2017-11" db="EMBL/GenBank/DDBJ databases">
        <title>Genomic Encyclopedia of Archaeal and Bacterial Type Strains, Phase II (KMG-II): From Individual Species to Whole Genera.</title>
        <authorList>
            <person name="Goeker M."/>
        </authorList>
    </citation>
    <scope>NUCLEOTIDE SEQUENCE [LARGE SCALE GENOMIC DNA]</scope>
    <source>
        <strain evidence="5 6">DSM 16400</strain>
    </source>
</reference>
<dbReference type="Proteomes" id="UP000231742">
    <property type="component" value="Unassembled WGS sequence"/>
</dbReference>
<dbReference type="GO" id="GO:0055052">
    <property type="term" value="C:ATP-binding cassette (ABC) transporter complex, substrate-binding subunit-containing"/>
    <property type="evidence" value="ECO:0007669"/>
    <property type="project" value="TreeGrafter"/>
</dbReference>
<evidence type="ECO:0000256" key="4">
    <source>
        <dbReference type="SAM" id="MobiDB-lite"/>
    </source>
</evidence>
<dbReference type="InterPro" id="IPR006059">
    <property type="entry name" value="SBP"/>
</dbReference>
<dbReference type="Pfam" id="PF13416">
    <property type="entry name" value="SBP_bac_8"/>
    <property type="match status" value="1"/>
</dbReference>
<evidence type="ECO:0000256" key="2">
    <source>
        <dbReference type="ARBA" id="ARBA00022448"/>
    </source>
</evidence>
<dbReference type="AlphaFoldDB" id="A0A2M9D7P5"/>
<dbReference type="GO" id="GO:1901982">
    <property type="term" value="F:maltose binding"/>
    <property type="evidence" value="ECO:0007669"/>
    <property type="project" value="TreeGrafter"/>
</dbReference>
<keyword evidence="2" id="KW-0813">Transport</keyword>
<sequence>MPLSFPVRTNSQRTTASRTTTTPSKKGTTMSSTRSSRGRARAGVLASIALGSVLLSGCTAANADAATYTYEPGEETVELEFWTAAVEDVNQELVDMFNETRGEELNIHVTANYQGDYVETEQKVNAAALADTLPNMFVDEVGMTERFARATTTLNLEPYMAAAGMDDADFQMGETDNLYVDDEMYAFPHMRSVPVMYVNQDMMRELGLKETGPETFDEFEDYLEAAHDYVGGPAMIFCDYDFWVMEALFYSYGGTAVLNDDETASMYDTEGAIKTVEWIADLEDRDLIKVTGAADVSAFFAAAGSADTAFTFLSSGGIQSILGLAAGNGVDVGVSLIPAGENGQRGVSVGGSNIYLANTGTDQEKAAAFEFMKWTSDTEQAAYSSSRTGYLPVRLSALETDLIKDLMETTPGYAVAAEQITFGKPRPMTKAYSELEDLMTERIHAIYFDDLDASEAMSALAEEVNAVLKR</sequence>
<accession>A0A2M9D7P5</accession>
<dbReference type="GO" id="GO:0015768">
    <property type="term" value="P:maltose transport"/>
    <property type="evidence" value="ECO:0007669"/>
    <property type="project" value="TreeGrafter"/>
</dbReference>
<dbReference type="EMBL" id="PGFH01000001">
    <property type="protein sequence ID" value="PJJ81747.1"/>
    <property type="molecule type" value="Genomic_DNA"/>
</dbReference>
<protein>
    <submittedName>
        <fullName evidence="5">Carbohydrate ABC transporter substrate-binding protein (CUT1 family)</fullName>
    </submittedName>
</protein>
<evidence type="ECO:0000313" key="6">
    <source>
        <dbReference type="Proteomes" id="UP000231742"/>
    </source>
</evidence>
<evidence type="ECO:0000256" key="3">
    <source>
        <dbReference type="ARBA" id="ARBA00022729"/>
    </source>
</evidence>
<gene>
    <name evidence="5" type="ORF">CLV85_0928</name>
</gene>